<keyword evidence="1" id="KW-0732">Signal</keyword>
<gene>
    <name evidence="2" type="ORF">SASC598J21_023850</name>
</gene>
<accession>A0A074VXF5</accession>
<evidence type="ECO:0000313" key="3">
    <source>
        <dbReference type="Proteomes" id="UP000027644"/>
    </source>
</evidence>
<dbReference type="EMBL" id="AVQL01000456">
    <property type="protein sequence ID" value="KEP99948.1"/>
    <property type="molecule type" value="Genomic_DNA"/>
</dbReference>
<evidence type="ECO:0000313" key="2">
    <source>
        <dbReference type="EMBL" id="KEP99948.1"/>
    </source>
</evidence>
<organism evidence="2 3">
    <name type="scientific">Snodgrassella alvi SCGC AB-598-J21</name>
    <dbReference type="NCBI Taxonomy" id="1385367"/>
    <lineage>
        <taxon>Bacteria</taxon>
        <taxon>Pseudomonadati</taxon>
        <taxon>Pseudomonadota</taxon>
        <taxon>Betaproteobacteria</taxon>
        <taxon>Neisseriales</taxon>
        <taxon>Neisseriaceae</taxon>
        <taxon>Snodgrassella</taxon>
    </lineage>
</organism>
<evidence type="ECO:0000256" key="1">
    <source>
        <dbReference type="SAM" id="SignalP"/>
    </source>
</evidence>
<protein>
    <submittedName>
        <fullName evidence="2">NADH-ubiquinone oxidoreductase B15 subunit (NDUFB4)</fullName>
    </submittedName>
</protein>
<sequence length="114" mass="13568">MKKTILFLILLYSALVQAEFIHPMDYDGSQEQKKAVKQFIKQQVQHDYCQELNICNASALRKMEKKNFRAFMKATHATDRKVMDEAIDHCMHYMDMCEYSIIELKYSDIKKSEY</sequence>
<name>A0A074VXF5_9NEIS</name>
<comment type="caution">
    <text evidence="2">The sequence shown here is derived from an EMBL/GenBank/DDBJ whole genome shotgun (WGS) entry which is preliminary data.</text>
</comment>
<proteinExistence type="predicted"/>
<dbReference type="AlphaFoldDB" id="A0A074VXF5"/>
<feature type="signal peptide" evidence="1">
    <location>
        <begin position="1"/>
        <end position="18"/>
    </location>
</feature>
<feature type="chain" id="PRO_5001702337" evidence="1">
    <location>
        <begin position="19"/>
        <end position="114"/>
    </location>
</feature>
<dbReference type="Proteomes" id="UP000027644">
    <property type="component" value="Unassembled WGS sequence"/>
</dbReference>
<keyword evidence="2" id="KW-0830">Ubiquinone</keyword>
<reference evidence="2 3" key="1">
    <citation type="journal article" date="2014" name="PLoS Genet.">
        <title>Hidden diversity in honey bee gut symbionts detected by single-cell genomics.</title>
        <authorList>
            <person name="Engel P."/>
            <person name="Stepanauskas R."/>
            <person name="Moran N."/>
        </authorList>
    </citation>
    <scope>NUCLEOTIDE SEQUENCE [LARGE SCALE GENOMIC DNA]</scope>
    <source>
        <strain evidence="2 3">SCGC AB-598-J21</strain>
    </source>
</reference>